<evidence type="ECO:0000313" key="2">
    <source>
        <dbReference type="EMBL" id="EDN97218.1"/>
    </source>
</evidence>
<feature type="compositionally biased region" description="Basic and acidic residues" evidence="1">
    <location>
        <begin position="8"/>
        <end position="20"/>
    </location>
</feature>
<dbReference type="InParanoid" id="A7F397"/>
<gene>
    <name evidence="2" type="ORF">SS1G_11743</name>
</gene>
<name>A7F397_SCLS1</name>
<dbReference type="GeneID" id="5483086"/>
<accession>A7F397</accession>
<dbReference type="EMBL" id="CH476640">
    <property type="protein sequence ID" value="EDN97218.1"/>
    <property type="molecule type" value="Genomic_DNA"/>
</dbReference>
<dbReference type="Proteomes" id="UP000001312">
    <property type="component" value="Unassembled WGS sequence"/>
</dbReference>
<sequence length="31" mass="3674">MAKNIRNPPHDLEPRSHQDACEEYQIIIPEE</sequence>
<dbReference type="RefSeq" id="XP_001586714.1">
    <property type="nucleotide sequence ID" value="XM_001586664.1"/>
</dbReference>
<evidence type="ECO:0000256" key="1">
    <source>
        <dbReference type="SAM" id="MobiDB-lite"/>
    </source>
</evidence>
<protein>
    <submittedName>
        <fullName evidence="2">Uncharacterized protein</fullName>
    </submittedName>
</protein>
<evidence type="ECO:0000313" key="3">
    <source>
        <dbReference type="Proteomes" id="UP000001312"/>
    </source>
</evidence>
<proteinExistence type="predicted"/>
<dbReference type="KEGG" id="ssl:SS1G_11743"/>
<organism evidence="2 3">
    <name type="scientific">Sclerotinia sclerotiorum (strain ATCC 18683 / 1980 / Ss-1)</name>
    <name type="common">White mold</name>
    <name type="synonym">Whetzelinia sclerotiorum</name>
    <dbReference type="NCBI Taxonomy" id="665079"/>
    <lineage>
        <taxon>Eukaryota</taxon>
        <taxon>Fungi</taxon>
        <taxon>Dikarya</taxon>
        <taxon>Ascomycota</taxon>
        <taxon>Pezizomycotina</taxon>
        <taxon>Leotiomycetes</taxon>
        <taxon>Helotiales</taxon>
        <taxon>Sclerotiniaceae</taxon>
        <taxon>Sclerotinia</taxon>
    </lineage>
</organism>
<reference evidence="3" key="1">
    <citation type="journal article" date="2011" name="PLoS Genet.">
        <title>Genomic analysis of the necrotrophic fungal pathogens Sclerotinia sclerotiorum and Botrytis cinerea.</title>
        <authorList>
            <person name="Amselem J."/>
            <person name="Cuomo C.A."/>
            <person name="van Kan J.A."/>
            <person name="Viaud M."/>
            <person name="Benito E.P."/>
            <person name="Couloux A."/>
            <person name="Coutinho P.M."/>
            <person name="de Vries R.P."/>
            <person name="Dyer P.S."/>
            <person name="Fillinger S."/>
            <person name="Fournier E."/>
            <person name="Gout L."/>
            <person name="Hahn M."/>
            <person name="Kohn L."/>
            <person name="Lapalu N."/>
            <person name="Plummer K.M."/>
            <person name="Pradier J.M."/>
            <person name="Quevillon E."/>
            <person name="Sharon A."/>
            <person name="Simon A."/>
            <person name="ten Have A."/>
            <person name="Tudzynski B."/>
            <person name="Tudzynski P."/>
            <person name="Wincker P."/>
            <person name="Andrew M."/>
            <person name="Anthouard V."/>
            <person name="Beever R.E."/>
            <person name="Beffa R."/>
            <person name="Benoit I."/>
            <person name="Bouzid O."/>
            <person name="Brault B."/>
            <person name="Chen Z."/>
            <person name="Choquer M."/>
            <person name="Collemare J."/>
            <person name="Cotton P."/>
            <person name="Danchin E.G."/>
            <person name="Da Silva C."/>
            <person name="Gautier A."/>
            <person name="Giraud C."/>
            <person name="Giraud T."/>
            <person name="Gonzalez C."/>
            <person name="Grossetete S."/>
            <person name="Guldener U."/>
            <person name="Henrissat B."/>
            <person name="Howlett B.J."/>
            <person name="Kodira C."/>
            <person name="Kretschmer M."/>
            <person name="Lappartient A."/>
            <person name="Leroch M."/>
            <person name="Levis C."/>
            <person name="Mauceli E."/>
            <person name="Neuveglise C."/>
            <person name="Oeser B."/>
            <person name="Pearson M."/>
            <person name="Poulain J."/>
            <person name="Poussereau N."/>
            <person name="Quesneville H."/>
            <person name="Rascle C."/>
            <person name="Schumacher J."/>
            <person name="Segurens B."/>
            <person name="Sexton A."/>
            <person name="Silva E."/>
            <person name="Sirven C."/>
            <person name="Soanes D.M."/>
            <person name="Talbot N.J."/>
            <person name="Templeton M."/>
            <person name="Yandava C."/>
            <person name="Yarden O."/>
            <person name="Zeng Q."/>
            <person name="Rollins J.A."/>
            <person name="Lebrun M.H."/>
            <person name="Dickman M."/>
        </authorList>
    </citation>
    <scope>NUCLEOTIDE SEQUENCE [LARGE SCALE GENOMIC DNA]</scope>
    <source>
        <strain evidence="3">ATCC 18683 / 1980 / Ss-1</strain>
    </source>
</reference>
<keyword evidence="3" id="KW-1185">Reference proteome</keyword>
<feature type="region of interest" description="Disordered" evidence="1">
    <location>
        <begin position="1"/>
        <end position="31"/>
    </location>
</feature>
<dbReference type="AlphaFoldDB" id="A7F397"/>